<keyword evidence="1" id="KW-0732">Signal</keyword>
<gene>
    <name evidence="2" type="ORF">D0433_02940</name>
</gene>
<dbReference type="Proteomes" id="UP000266389">
    <property type="component" value="Unassembled WGS sequence"/>
</dbReference>
<name>A0A395M2F7_9BACT</name>
<evidence type="ECO:0000313" key="2">
    <source>
        <dbReference type="EMBL" id="RFM24983.1"/>
    </source>
</evidence>
<sequence length="204" mass="23219">MIHRLVRIVLLVLLLNSCSDSSTNPTPSDEFLEAKINGVKWIGDVNSPPIALPGFPPVPTVWKVYDGLLLTMLIPRKTEPFALPQRMMLDATRQFTGEITLVRASVSYPMERIMPNPPMPIIITSIRSFELESDSQNVLRITRLDTAQRIMEGEFRFRARETITRLDSLDQFGLPITVLGDSVITVTDGRFRIKYETEPRYFLP</sequence>
<evidence type="ECO:0000256" key="1">
    <source>
        <dbReference type="SAM" id="SignalP"/>
    </source>
</evidence>
<dbReference type="EMBL" id="PHFL01000013">
    <property type="protein sequence ID" value="RFM24983.1"/>
    <property type="molecule type" value="Genomic_DNA"/>
</dbReference>
<proteinExistence type="predicted"/>
<evidence type="ECO:0000313" key="3">
    <source>
        <dbReference type="Proteomes" id="UP000266389"/>
    </source>
</evidence>
<comment type="caution">
    <text evidence="2">The sequence shown here is derived from an EMBL/GenBank/DDBJ whole genome shotgun (WGS) entry which is preliminary data.</text>
</comment>
<feature type="chain" id="PRO_5017211278" description="DUF2993 domain-containing protein" evidence="1">
    <location>
        <begin position="23"/>
        <end position="204"/>
    </location>
</feature>
<evidence type="ECO:0008006" key="4">
    <source>
        <dbReference type="Google" id="ProtNLM"/>
    </source>
</evidence>
<accession>A0A395M2F7</accession>
<reference evidence="2 3" key="1">
    <citation type="journal article" date="2011" name="ISME J.">
        <title>Community ecology of hot spring cyanobacterial mats: predominant populations and their functional potential.</title>
        <authorList>
            <person name="Klatt C.G."/>
            <person name="Wood J.M."/>
            <person name="Rusch D.B."/>
            <person name="Bateson M.M."/>
            <person name="Hamamura N."/>
            <person name="Heidelberg J.F."/>
            <person name="Grossman A.R."/>
            <person name="Bhaya D."/>
            <person name="Cohan F.M."/>
            <person name="Kuhl M."/>
            <person name="Bryant D.A."/>
            <person name="Ward D.M."/>
        </authorList>
    </citation>
    <scope>NUCLEOTIDE SEQUENCE [LARGE SCALE GENOMIC DNA]</scope>
    <source>
        <strain evidence="2">OS</strain>
    </source>
</reference>
<organism evidence="2 3">
    <name type="scientific">Candidatus Thermochlorobacter aerophilus</name>
    <dbReference type="NCBI Taxonomy" id="1868324"/>
    <lineage>
        <taxon>Bacteria</taxon>
        <taxon>Pseudomonadati</taxon>
        <taxon>Chlorobiota</taxon>
        <taxon>Chlorobiia</taxon>
        <taxon>Chlorobiales</taxon>
        <taxon>Candidatus Thermochlorobacteriaceae</taxon>
        <taxon>Candidatus Thermochlorobacter</taxon>
    </lineage>
</organism>
<protein>
    <recommendedName>
        <fullName evidence="4">DUF2993 domain-containing protein</fullName>
    </recommendedName>
</protein>
<dbReference type="AlphaFoldDB" id="A0A395M2F7"/>
<feature type="signal peptide" evidence="1">
    <location>
        <begin position="1"/>
        <end position="22"/>
    </location>
</feature>